<dbReference type="AlphaFoldDB" id="A0AAX3NY18"/>
<organism evidence="1 2">
    <name type="scientific">Aeromonas allosaccharophila</name>
    <dbReference type="NCBI Taxonomy" id="656"/>
    <lineage>
        <taxon>Bacteria</taxon>
        <taxon>Pseudomonadati</taxon>
        <taxon>Pseudomonadota</taxon>
        <taxon>Gammaproteobacteria</taxon>
        <taxon>Aeromonadales</taxon>
        <taxon>Aeromonadaceae</taxon>
        <taxon>Aeromonas</taxon>
    </lineage>
</organism>
<evidence type="ECO:0000313" key="1">
    <source>
        <dbReference type="EMBL" id="WED77003.1"/>
    </source>
</evidence>
<protein>
    <submittedName>
        <fullName evidence="1">Uncharacterized protein</fullName>
    </submittedName>
</protein>
<name>A0AAX3NY18_9GAMM</name>
<dbReference type="RefSeq" id="WP_199428779.1">
    <property type="nucleotide sequence ID" value="NZ_CP118988.1"/>
</dbReference>
<sequence length="62" mass="7062">MNKVQIPRSPDGEIDVFKLKMRDPVRVDYAAYDATPSELAEMVMAVVNIQRQLREQPMEVAA</sequence>
<dbReference type="Proteomes" id="UP001213721">
    <property type="component" value="Chromosome"/>
</dbReference>
<gene>
    <name evidence="1" type="ORF">PYU98_01590</name>
</gene>
<evidence type="ECO:0000313" key="2">
    <source>
        <dbReference type="Proteomes" id="UP001213721"/>
    </source>
</evidence>
<proteinExistence type="predicted"/>
<dbReference type="EMBL" id="CP118988">
    <property type="protein sequence ID" value="WED77003.1"/>
    <property type="molecule type" value="Genomic_DNA"/>
</dbReference>
<reference evidence="1" key="1">
    <citation type="submission" date="2023-02" db="EMBL/GenBank/DDBJ databases">
        <title>The sequence of Aeromonas allosaccharophila K520.</title>
        <authorList>
            <person name="Luo X."/>
        </authorList>
    </citation>
    <scope>NUCLEOTIDE SEQUENCE</scope>
    <source>
        <strain evidence="1">K520</strain>
    </source>
</reference>
<accession>A0AAX3NY18</accession>